<evidence type="ECO:0000313" key="4">
    <source>
        <dbReference type="Proteomes" id="UP000078237"/>
    </source>
</evidence>
<dbReference type="VEuPathDB" id="FungiDB:MMYC01_200724"/>
<proteinExistence type="predicted"/>
<keyword evidence="2" id="KW-0472">Membrane</keyword>
<feature type="transmembrane region" description="Helical" evidence="2">
    <location>
        <begin position="6"/>
        <end position="26"/>
    </location>
</feature>
<evidence type="ECO:0000256" key="1">
    <source>
        <dbReference type="SAM" id="MobiDB-lite"/>
    </source>
</evidence>
<accession>A0A175WDK8</accession>
<sequence>LSNAVIIGATAGGFIALLTMVLMNAIDFYFPQPPPPPVPSAAAVSRPQLKDNGAGAADSGDEWDISSSSEELKSRAAVGPRLGRRWGKSRAPLISSISTGRRRTAAGVLVEDIIHEEESTE</sequence>
<keyword evidence="2" id="KW-1133">Transmembrane helix</keyword>
<dbReference type="Proteomes" id="UP000078237">
    <property type="component" value="Unassembled WGS sequence"/>
</dbReference>
<keyword evidence="4" id="KW-1185">Reference proteome</keyword>
<feature type="non-terminal residue" evidence="3">
    <location>
        <position position="1"/>
    </location>
</feature>
<organism evidence="3 4">
    <name type="scientific">Madurella mycetomatis</name>
    <dbReference type="NCBI Taxonomy" id="100816"/>
    <lineage>
        <taxon>Eukaryota</taxon>
        <taxon>Fungi</taxon>
        <taxon>Dikarya</taxon>
        <taxon>Ascomycota</taxon>
        <taxon>Pezizomycotina</taxon>
        <taxon>Sordariomycetes</taxon>
        <taxon>Sordariomycetidae</taxon>
        <taxon>Sordariales</taxon>
        <taxon>Sordariales incertae sedis</taxon>
        <taxon>Madurella</taxon>
    </lineage>
</organism>
<protein>
    <submittedName>
        <fullName evidence="3">Uncharacterized protein</fullName>
    </submittedName>
</protein>
<evidence type="ECO:0000256" key="2">
    <source>
        <dbReference type="SAM" id="Phobius"/>
    </source>
</evidence>
<dbReference type="AlphaFoldDB" id="A0A175WDK8"/>
<gene>
    <name evidence="3" type="ORF">MMYC01_200724</name>
</gene>
<evidence type="ECO:0000313" key="3">
    <source>
        <dbReference type="EMBL" id="KXX81743.1"/>
    </source>
</evidence>
<keyword evidence="2" id="KW-0812">Transmembrane</keyword>
<dbReference type="EMBL" id="LCTW02000028">
    <property type="protein sequence ID" value="KXX81743.1"/>
    <property type="molecule type" value="Genomic_DNA"/>
</dbReference>
<comment type="caution">
    <text evidence="3">The sequence shown here is derived from an EMBL/GenBank/DDBJ whole genome shotgun (WGS) entry which is preliminary data.</text>
</comment>
<reference evidence="3 4" key="1">
    <citation type="journal article" date="2016" name="Genome Announc.">
        <title>Genome Sequence of Madurella mycetomatis mm55, Isolated from a Human Mycetoma Case in Sudan.</title>
        <authorList>
            <person name="Smit S."/>
            <person name="Derks M.F."/>
            <person name="Bervoets S."/>
            <person name="Fahal A."/>
            <person name="van Leeuwen W."/>
            <person name="van Belkum A."/>
            <person name="van de Sande W.W."/>
        </authorList>
    </citation>
    <scope>NUCLEOTIDE SEQUENCE [LARGE SCALE GENOMIC DNA]</scope>
    <source>
        <strain evidence="4">mm55</strain>
    </source>
</reference>
<name>A0A175WDK8_9PEZI</name>
<feature type="region of interest" description="Disordered" evidence="1">
    <location>
        <begin position="36"/>
        <end position="79"/>
    </location>
</feature>